<comment type="caution">
    <text evidence="2">The sequence shown here is derived from an EMBL/GenBank/DDBJ whole genome shotgun (WGS) entry which is preliminary data.</text>
</comment>
<keyword evidence="1" id="KW-0812">Transmembrane</keyword>
<organism evidence="2 3">
    <name type="scientific">Dreissena polymorpha</name>
    <name type="common">Zebra mussel</name>
    <name type="synonym">Mytilus polymorpha</name>
    <dbReference type="NCBI Taxonomy" id="45954"/>
    <lineage>
        <taxon>Eukaryota</taxon>
        <taxon>Metazoa</taxon>
        <taxon>Spiralia</taxon>
        <taxon>Lophotrochozoa</taxon>
        <taxon>Mollusca</taxon>
        <taxon>Bivalvia</taxon>
        <taxon>Autobranchia</taxon>
        <taxon>Heteroconchia</taxon>
        <taxon>Euheterodonta</taxon>
        <taxon>Imparidentia</taxon>
        <taxon>Neoheterodontei</taxon>
        <taxon>Myida</taxon>
        <taxon>Dreissenoidea</taxon>
        <taxon>Dreissenidae</taxon>
        <taxon>Dreissena</taxon>
    </lineage>
</organism>
<name>A0A9D4BSH9_DREPO</name>
<reference evidence="2" key="2">
    <citation type="submission" date="2020-11" db="EMBL/GenBank/DDBJ databases">
        <authorList>
            <person name="McCartney M.A."/>
            <person name="Auch B."/>
            <person name="Kono T."/>
            <person name="Mallez S."/>
            <person name="Becker A."/>
            <person name="Gohl D.M."/>
            <person name="Silverstein K.A.T."/>
            <person name="Koren S."/>
            <person name="Bechman K.B."/>
            <person name="Herman A."/>
            <person name="Abrahante J.E."/>
            <person name="Garbe J."/>
        </authorList>
    </citation>
    <scope>NUCLEOTIDE SEQUENCE</scope>
    <source>
        <strain evidence="2">Duluth1</strain>
        <tissue evidence="2">Whole animal</tissue>
    </source>
</reference>
<keyword evidence="3" id="KW-1185">Reference proteome</keyword>
<evidence type="ECO:0000256" key="1">
    <source>
        <dbReference type="SAM" id="Phobius"/>
    </source>
</evidence>
<reference evidence="2" key="1">
    <citation type="journal article" date="2019" name="bioRxiv">
        <title>The Genome of the Zebra Mussel, Dreissena polymorpha: A Resource for Invasive Species Research.</title>
        <authorList>
            <person name="McCartney M.A."/>
            <person name="Auch B."/>
            <person name="Kono T."/>
            <person name="Mallez S."/>
            <person name="Zhang Y."/>
            <person name="Obille A."/>
            <person name="Becker A."/>
            <person name="Abrahante J.E."/>
            <person name="Garbe J."/>
            <person name="Badalamenti J.P."/>
            <person name="Herman A."/>
            <person name="Mangelson H."/>
            <person name="Liachko I."/>
            <person name="Sullivan S."/>
            <person name="Sone E.D."/>
            <person name="Koren S."/>
            <person name="Silverstein K.A.T."/>
            <person name="Beckman K.B."/>
            <person name="Gohl D.M."/>
        </authorList>
    </citation>
    <scope>NUCLEOTIDE SEQUENCE</scope>
    <source>
        <strain evidence="2">Duluth1</strain>
        <tissue evidence="2">Whole animal</tissue>
    </source>
</reference>
<feature type="transmembrane region" description="Helical" evidence="1">
    <location>
        <begin position="24"/>
        <end position="45"/>
    </location>
</feature>
<evidence type="ECO:0000313" key="2">
    <source>
        <dbReference type="EMBL" id="KAH3707615.1"/>
    </source>
</evidence>
<dbReference type="AlphaFoldDB" id="A0A9D4BSH9"/>
<gene>
    <name evidence="2" type="ORF">DPMN_067025</name>
</gene>
<dbReference type="Proteomes" id="UP000828390">
    <property type="component" value="Unassembled WGS sequence"/>
</dbReference>
<proteinExistence type="predicted"/>
<sequence>MKAHEIIEIATYLKDRHVSRRGHMIVAIIIIIFTSVVVVVVLHIISPFMQCGLSHPSKLDQFISKIRDV</sequence>
<dbReference type="EMBL" id="JAIWYP010000014">
    <property type="protein sequence ID" value="KAH3707615.1"/>
    <property type="molecule type" value="Genomic_DNA"/>
</dbReference>
<evidence type="ECO:0000313" key="3">
    <source>
        <dbReference type="Proteomes" id="UP000828390"/>
    </source>
</evidence>
<keyword evidence="1" id="KW-0472">Membrane</keyword>
<protein>
    <submittedName>
        <fullName evidence="2">Uncharacterized protein</fullName>
    </submittedName>
</protein>
<accession>A0A9D4BSH9</accession>
<keyword evidence="1" id="KW-1133">Transmembrane helix</keyword>